<dbReference type="PATRIC" id="fig|582515.4.peg.2037"/>
<name>U5DLY0_9CHRO</name>
<dbReference type="InParanoid" id="U5DLY0"/>
<dbReference type="RefSeq" id="WP_022606638.1">
    <property type="nucleotide sequence ID" value="NZ_ASSJ01000047.1"/>
</dbReference>
<sequence>MADSQSLKLVFASALLHTQLLEYVAKNLHFMGFEAISPSRLEFLGALDCGVNYGAEIARQLRVSRQMVAKTVKELCQAGYLEQTEGVGKQKQILFTEQGEHLISAARTVLADLDRVFVNRFGEAQVEKIALQLEAFTWLTDRSLKTSVSQQARRVPGS</sequence>
<comment type="caution">
    <text evidence="1">The sequence shown here is derived from an EMBL/GenBank/DDBJ whole genome shotgun (WGS) entry which is preliminary data.</text>
</comment>
<proteinExistence type="predicted"/>
<evidence type="ECO:0000313" key="1">
    <source>
        <dbReference type="EMBL" id="ERN41579.1"/>
    </source>
</evidence>
<dbReference type="InterPro" id="IPR036390">
    <property type="entry name" value="WH_DNA-bd_sf"/>
</dbReference>
<dbReference type="AlphaFoldDB" id="U5DLY0"/>
<dbReference type="eggNOG" id="ENOG5033IN0">
    <property type="taxonomic scope" value="Bacteria"/>
</dbReference>
<dbReference type="OrthoDB" id="582199at2"/>
<dbReference type="Gene3D" id="1.10.10.10">
    <property type="entry name" value="Winged helix-like DNA-binding domain superfamily/Winged helix DNA-binding domain"/>
    <property type="match status" value="1"/>
</dbReference>
<organism evidence="1 2">
    <name type="scientific">Rubidibacter lacunae KORDI 51-2</name>
    <dbReference type="NCBI Taxonomy" id="582515"/>
    <lineage>
        <taxon>Bacteria</taxon>
        <taxon>Bacillati</taxon>
        <taxon>Cyanobacteriota</taxon>
        <taxon>Cyanophyceae</taxon>
        <taxon>Oscillatoriophycideae</taxon>
        <taxon>Chroococcales</taxon>
        <taxon>Aphanothecaceae</taxon>
        <taxon>Rubidibacter</taxon>
    </lineage>
</organism>
<dbReference type="InterPro" id="IPR036388">
    <property type="entry name" value="WH-like_DNA-bd_sf"/>
</dbReference>
<protein>
    <submittedName>
        <fullName evidence="1">Uncharacterized protein</fullName>
    </submittedName>
</protein>
<evidence type="ECO:0000313" key="2">
    <source>
        <dbReference type="Proteomes" id="UP000016960"/>
    </source>
</evidence>
<dbReference type="SUPFAM" id="SSF46785">
    <property type="entry name" value="Winged helix' DNA-binding domain"/>
    <property type="match status" value="1"/>
</dbReference>
<accession>U5DLY0</accession>
<gene>
    <name evidence="1" type="ORF">KR51_00017980</name>
</gene>
<dbReference type="EMBL" id="ASSJ01000047">
    <property type="protein sequence ID" value="ERN41579.1"/>
    <property type="molecule type" value="Genomic_DNA"/>
</dbReference>
<dbReference type="Proteomes" id="UP000016960">
    <property type="component" value="Unassembled WGS sequence"/>
</dbReference>
<reference evidence="1 2" key="1">
    <citation type="submission" date="2013-05" db="EMBL/GenBank/DDBJ databases">
        <title>Draft genome sequence of Rubidibacter lacunae KORDI 51-2.</title>
        <authorList>
            <person name="Choi D.H."/>
            <person name="Noh J.H."/>
            <person name="Kwon K.-K."/>
            <person name="Lee J.-H."/>
            <person name="Ryu J.-Y."/>
        </authorList>
    </citation>
    <scope>NUCLEOTIDE SEQUENCE [LARGE SCALE GENOMIC DNA]</scope>
    <source>
        <strain evidence="1 2">KORDI 51-2</strain>
    </source>
</reference>
<keyword evidence="2" id="KW-1185">Reference proteome</keyword>